<dbReference type="RefSeq" id="WP_146436278.1">
    <property type="nucleotide sequence ID" value="NZ_SJPF01000006.1"/>
</dbReference>
<evidence type="ECO:0000256" key="1">
    <source>
        <dbReference type="SAM" id="SignalP"/>
    </source>
</evidence>
<reference evidence="2 3" key="1">
    <citation type="submission" date="2019-02" db="EMBL/GenBank/DDBJ databases">
        <title>Deep-cultivation of Planctomycetes and their phenomic and genomic characterization uncovers novel biology.</title>
        <authorList>
            <person name="Wiegand S."/>
            <person name="Jogler M."/>
            <person name="Boedeker C."/>
            <person name="Pinto D."/>
            <person name="Vollmers J."/>
            <person name="Rivas-Marin E."/>
            <person name="Kohn T."/>
            <person name="Peeters S.H."/>
            <person name="Heuer A."/>
            <person name="Rast P."/>
            <person name="Oberbeckmann S."/>
            <person name="Bunk B."/>
            <person name="Jeske O."/>
            <person name="Meyerdierks A."/>
            <person name="Storesund J.E."/>
            <person name="Kallscheuer N."/>
            <person name="Luecker S."/>
            <person name="Lage O.M."/>
            <person name="Pohl T."/>
            <person name="Merkel B.J."/>
            <person name="Hornburger P."/>
            <person name="Mueller R.-W."/>
            <person name="Bruemmer F."/>
            <person name="Labrenz M."/>
            <person name="Spormann A.M."/>
            <person name="Op Den Camp H."/>
            <person name="Overmann J."/>
            <person name="Amann R."/>
            <person name="Jetten M.S.M."/>
            <person name="Mascher T."/>
            <person name="Medema M.H."/>
            <person name="Devos D.P."/>
            <person name="Kaster A.-K."/>
            <person name="Ovreas L."/>
            <person name="Rohde M."/>
            <person name="Galperin M.Y."/>
            <person name="Jogler C."/>
        </authorList>
    </citation>
    <scope>NUCLEOTIDE SEQUENCE [LARGE SCALE GENOMIC DNA]</scope>
    <source>
        <strain evidence="2 3">Enr8</strain>
    </source>
</reference>
<keyword evidence="1" id="KW-0732">Signal</keyword>
<sequence length="407" mass="45358" precursor="true">MKLIRRFRTALLLAATGIATPAVADVFVLTSGGRIDGELLSPAADTPQELHVRTAGGDMVLPADIVAEVIEKSPELRNYEAILPQMPPDVDGNWQMADWCGKHDLPEQRDHHLQQILTMDPNHEQARRALGYIRRRGEWIITEQWFKDQGMIRHKGKWMYPQDVAMEERSQKYKDATKDWRVKLRSYLLQMRRGGEKAASVQAEIAAIQDPMATEPLIELLKDGKYQGMRETLVDALGNLVNGPSTTALTNVALEDPSASLRDRATILLERRPNDRAVAHLMQLLHSKDNTVVNRAALVLARLKHPAAIDALIDSLVTSHQYKVTKGSKPGETSAAFGSGSTGGFSFGSSKPQIITRDLRNEAVLRALMETLQAAELNANFGYDEAQWKHWNANRQAPPTVDLRRDG</sequence>
<accession>A0A5C5UV49</accession>
<feature type="signal peptide" evidence="1">
    <location>
        <begin position="1"/>
        <end position="24"/>
    </location>
</feature>
<dbReference type="InterPro" id="IPR011989">
    <property type="entry name" value="ARM-like"/>
</dbReference>
<dbReference type="InterPro" id="IPR016024">
    <property type="entry name" value="ARM-type_fold"/>
</dbReference>
<evidence type="ECO:0008006" key="4">
    <source>
        <dbReference type="Google" id="ProtNLM"/>
    </source>
</evidence>
<dbReference type="EMBL" id="SJPF01000006">
    <property type="protein sequence ID" value="TWT30038.1"/>
    <property type="molecule type" value="Genomic_DNA"/>
</dbReference>
<protein>
    <recommendedName>
        <fullName evidence="4">HEAT repeat protein</fullName>
    </recommendedName>
</protein>
<evidence type="ECO:0000313" key="2">
    <source>
        <dbReference type="EMBL" id="TWT30038.1"/>
    </source>
</evidence>
<dbReference type="Pfam" id="PF13646">
    <property type="entry name" value="HEAT_2"/>
    <property type="match status" value="1"/>
</dbReference>
<keyword evidence="3" id="KW-1185">Reference proteome</keyword>
<dbReference type="SUPFAM" id="SSF48371">
    <property type="entry name" value="ARM repeat"/>
    <property type="match status" value="1"/>
</dbReference>
<name>A0A5C5UV49_9BACT</name>
<dbReference type="InterPro" id="IPR004155">
    <property type="entry name" value="PBS_lyase_HEAT"/>
</dbReference>
<dbReference type="AlphaFoldDB" id="A0A5C5UV49"/>
<proteinExistence type="predicted"/>
<gene>
    <name evidence="2" type="ORF">Enr8_46950</name>
</gene>
<comment type="caution">
    <text evidence="2">The sequence shown here is derived from an EMBL/GenBank/DDBJ whole genome shotgun (WGS) entry which is preliminary data.</text>
</comment>
<dbReference type="SMART" id="SM00567">
    <property type="entry name" value="EZ_HEAT"/>
    <property type="match status" value="4"/>
</dbReference>
<dbReference type="Gene3D" id="1.25.10.10">
    <property type="entry name" value="Leucine-rich Repeat Variant"/>
    <property type="match status" value="1"/>
</dbReference>
<dbReference type="OrthoDB" id="212249at2"/>
<evidence type="ECO:0000313" key="3">
    <source>
        <dbReference type="Proteomes" id="UP000318878"/>
    </source>
</evidence>
<dbReference type="Proteomes" id="UP000318878">
    <property type="component" value="Unassembled WGS sequence"/>
</dbReference>
<organism evidence="2 3">
    <name type="scientific">Blastopirellula retiformator</name>
    <dbReference type="NCBI Taxonomy" id="2527970"/>
    <lineage>
        <taxon>Bacteria</taxon>
        <taxon>Pseudomonadati</taxon>
        <taxon>Planctomycetota</taxon>
        <taxon>Planctomycetia</taxon>
        <taxon>Pirellulales</taxon>
        <taxon>Pirellulaceae</taxon>
        <taxon>Blastopirellula</taxon>
    </lineage>
</organism>
<feature type="chain" id="PRO_5022880246" description="HEAT repeat protein" evidence="1">
    <location>
        <begin position="25"/>
        <end position="407"/>
    </location>
</feature>